<dbReference type="SUPFAM" id="SSF55729">
    <property type="entry name" value="Acyl-CoA N-acyltransferases (Nat)"/>
    <property type="match status" value="1"/>
</dbReference>
<dbReference type="EMBL" id="JBHTBY010000017">
    <property type="protein sequence ID" value="MFC7322574.1"/>
    <property type="molecule type" value="Genomic_DNA"/>
</dbReference>
<dbReference type="PROSITE" id="PS51186">
    <property type="entry name" value="GNAT"/>
    <property type="match status" value="1"/>
</dbReference>
<dbReference type="RefSeq" id="WP_289214951.1">
    <property type="nucleotide sequence ID" value="NZ_JAPVRC010000002.1"/>
</dbReference>
<dbReference type="NCBIfam" id="TIGR03827">
    <property type="entry name" value="GNAT_ablB"/>
    <property type="match status" value="1"/>
</dbReference>
<dbReference type="InterPro" id="IPR000182">
    <property type="entry name" value="GNAT_dom"/>
</dbReference>
<sequence length="281" mass="32703">MESAHIQTVSSLQKRGYFYVEPESRRIKVFRLPEDVHTFIRKLTKLAARKNCDKIIIYVRPYSKEEAAVKKLYYQYEGEIEGFFRGSDTKIYADFLHPSRNEPDPANVIAHVKEMNIKPQAKGEQLALGYKMKWAEEKNSNELANLYRKVFSKYPTPIHDPHYLEKLLREDTYFSLIYKDEQLVSACSVDIFSKFEAAEFTDCATLPPHRGKGLLSYQYIKLEEKMRELRIRTMFSYTRAKSMGMNIVAARQGFTYGGCMIKNSMIGSGLEDMNIWYKSLG</sequence>
<protein>
    <submittedName>
        <fullName evidence="2">Beta-lysine N-acetyltransferase</fullName>
    </submittedName>
</protein>
<dbReference type="InterPro" id="IPR016181">
    <property type="entry name" value="Acyl_CoA_acyltransferase"/>
</dbReference>
<dbReference type="Proteomes" id="UP001596494">
    <property type="component" value="Unassembled WGS sequence"/>
</dbReference>
<dbReference type="Gene3D" id="3.40.630.30">
    <property type="match status" value="1"/>
</dbReference>
<evidence type="ECO:0000259" key="1">
    <source>
        <dbReference type="PROSITE" id="PS51186"/>
    </source>
</evidence>
<dbReference type="Pfam" id="PF00583">
    <property type="entry name" value="Acetyltransf_1"/>
    <property type="match status" value="1"/>
</dbReference>
<proteinExistence type="predicted"/>
<feature type="domain" description="N-acetyltransferase" evidence="1">
    <location>
        <begin position="130"/>
        <end position="281"/>
    </location>
</feature>
<evidence type="ECO:0000313" key="2">
    <source>
        <dbReference type="EMBL" id="MFC7322574.1"/>
    </source>
</evidence>
<comment type="caution">
    <text evidence="2">The sequence shown here is derived from an EMBL/GenBank/DDBJ whole genome shotgun (WGS) entry which is preliminary data.</text>
</comment>
<reference evidence="3" key="1">
    <citation type="journal article" date="2019" name="Int. J. Syst. Evol. Microbiol.">
        <title>The Global Catalogue of Microorganisms (GCM) 10K type strain sequencing project: providing services to taxonomists for standard genome sequencing and annotation.</title>
        <authorList>
            <consortium name="The Broad Institute Genomics Platform"/>
            <consortium name="The Broad Institute Genome Sequencing Center for Infectious Disease"/>
            <person name="Wu L."/>
            <person name="Ma J."/>
        </authorList>
    </citation>
    <scope>NUCLEOTIDE SEQUENCE [LARGE SCALE GENOMIC DNA]</scope>
    <source>
        <strain evidence="3">CCUG 73951</strain>
    </source>
</reference>
<organism evidence="2 3">
    <name type="scientific">Halobacillus campisalis</name>
    <dbReference type="NCBI Taxonomy" id="435909"/>
    <lineage>
        <taxon>Bacteria</taxon>
        <taxon>Bacillati</taxon>
        <taxon>Bacillota</taxon>
        <taxon>Bacilli</taxon>
        <taxon>Bacillales</taxon>
        <taxon>Bacillaceae</taxon>
        <taxon>Halobacillus</taxon>
    </lineage>
</organism>
<accession>A0ABW2K8X7</accession>
<dbReference type="InterPro" id="IPR022525">
    <property type="entry name" value="GNAT_AblB"/>
</dbReference>
<name>A0ABW2K8X7_9BACI</name>
<keyword evidence="3" id="KW-1185">Reference proteome</keyword>
<evidence type="ECO:0000313" key="3">
    <source>
        <dbReference type="Proteomes" id="UP001596494"/>
    </source>
</evidence>
<gene>
    <name evidence="2" type="primary">ablB</name>
    <name evidence="2" type="ORF">ACFQMN_17050</name>
</gene>